<name>A0ABY6C8F9_9HYPH</name>
<keyword evidence="13" id="KW-1185">Reference proteome</keyword>
<evidence type="ECO:0000256" key="1">
    <source>
        <dbReference type="ARBA" id="ARBA00006484"/>
    </source>
</evidence>
<evidence type="ECO:0000256" key="5">
    <source>
        <dbReference type="ARBA" id="ARBA00044059"/>
    </source>
</evidence>
<dbReference type="PIRSF" id="PIRSF000126">
    <property type="entry name" value="11-beta-HSD1"/>
    <property type="match status" value="1"/>
</dbReference>
<evidence type="ECO:0000256" key="4">
    <source>
        <dbReference type="ARBA" id="ARBA00044050"/>
    </source>
</evidence>
<organism evidence="12 13">
    <name type="scientific">Devosia neptuniae</name>
    <dbReference type="NCBI Taxonomy" id="191302"/>
    <lineage>
        <taxon>Bacteria</taxon>
        <taxon>Pseudomonadati</taxon>
        <taxon>Pseudomonadota</taxon>
        <taxon>Alphaproteobacteria</taxon>
        <taxon>Hyphomicrobiales</taxon>
        <taxon>Devosiaceae</taxon>
        <taxon>Devosia</taxon>
    </lineage>
</organism>
<protein>
    <recommendedName>
        <fullName evidence="6">NADP-dependent 3-hydroxy acid dehydrogenase YdfG</fullName>
        <ecNumber evidence="4">1.1.1.298</ecNumber>
        <ecNumber evidence="5">1.1.1.381</ecNumber>
    </recommendedName>
    <alternativeName>
        <fullName evidence="8">L-allo-threonine dehydrogenase</fullName>
    </alternativeName>
    <alternativeName>
        <fullName evidence="7">Malonic semialdehyde reductase</fullName>
    </alternativeName>
</protein>
<dbReference type="SUPFAM" id="SSF51735">
    <property type="entry name" value="NAD(P)-binding Rossmann-fold domains"/>
    <property type="match status" value="1"/>
</dbReference>
<gene>
    <name evidence="12" type="ORF">N8A98_14365</name>
</gene>
<dbReference type="EC" id="1.1.1.298" evidence="4"/>
<comment type="function">
    <text evidence="9">NADP-dependent dehydrogenase with broad substrate specificity acting on 3-hydroxy acids. Catalyzes the NADP-dependent oxidation of L-allo-threonine to L-2-amino-3-keto-butyrate, which is spontaneously decarboxylated into aminoacetone. Also acts on D-threonine, L-serine, D-serine, D-3-hydroxyisobutyrate, L-3-hydroxyisobutyrate, D-glycerate and L-glycerate. Able to catalyze the reduction of the malonic semialdehyde to 3-hydroxypropionic acid. YdfG is apparently supplementing RutE, the presumed malonic semialdehyde reductase involved in pyrimidine degradation since both are able to detoxify malonic semialdehyde.</text>
</comment>
<reference evidence="12 13" key="1">
    <citation type="submission" date="2022-09" db="EMBL/GenBank/DDBJ databases">
        <title>Interaction between co-microsymbionts with complementary sets of symbiotic genes in legume-rhizobium systems.</title>
        <authorList>
            <person name="Safronova V."/>
            <person name="Sazanova A."/>
            <person name="Afonin A."/>
            <person name="Chirak E."/>
        </authorList>
    </citation>
    <scope>NUCLEOTIDE SEQUENCE [LARGE SCALE GENOMIC DNA]</scope>
    <source>
        <strain evidence="12 13">A18/4-1</strain>
    </source>
</reference>
<evidence type="ECO:0000256" key="7">
    <source>
        <dbReference type="ARBA" id="ARBA00044271"/>
    </source>
</evidence>
<dbReference type="EC" id="1.1.1.381" evidence="5"/>
<evidence type="ECO:0000256" key="6">
    <source>
        <dbReference type="ARBA" id="ARBA00044065"/>
    </source>
</evidence>
<evidence type="ECO:0000256" key="3">
    <source>
        <dbReference type="ARBA" id="ARBA00043812"/>
    </source>
</evidence>
<evidence type="ECO:0000313" key="12">
    <source>
        <dbReference type="EMBL" id="UXN68444.1"/>
    </source>
</evidence>
<keyword evidence="2" id="KW-0560">Oxidoreductase</keyword>
<evidence type="ECO:0000256" key="10">
    <source>
        <dbReference type="ARBA" id="ARBA00047274"/>
    </source>
</evidence>
<evidence type="ECO:0000313" key="13">
    <source>
        <dbReference type="Proteomes" id="UP001061862"/>
    </source>
</evidence>
<dbReference type="Proteomes" id="UP001061862">
    <property type="component" value="Chromosome"/>
</dbReference>
<proteinExistence type="inferred from homology"/>
<dbReference type="RefSeq" id="WP_262166316.1">
    <property type="nucleotide sequence ID" value="NZ_CP104965.1"/>
</dbReference>
<dbReference type="PRINTS" id="PR00081">
    <property type="entry name" value="GDHRDH"/>
</dbReference>
<comment type="catalytic activity">
    <reaction evidence="10">
        <text>3-hydroxypropanoate + NADP(+) = 3-oxopropanoate + NADPH + H(+)</text>
        <dbReference type="Rhea" id="RHEA:26438"/>
        <dbReference type="ChEBI" id="CHEBI:15378"/>
        <dbReference type="ChEBI" id="CHEBI:16510"/>
        <dbReference type="ChEBI" id="CHEBI:33190"/>
        <dbReference type="ChEBI" id="CHEBI:57783"/>
        <dbReference type="ChEBI" id="CHEBI:58349"/>
        <dbReference type="EC" id="1.1.1.298"/>
    </reaction>
</comment>
<sequence length="264" mass="27294">MPVTPRSTALVTGASSGIGASYAKRLAARGHDLILVARRADRLEKLANELTSAFGVSVRTVIADLSSDAGMAEVANILAADTSIDMLVNNAGVSYLGASMDIAPEAIDTLLAVNITALTRLSRAALGGFVARNRGTIVNIGSVLAFKAPPIASAYSGTKAYVLLYTRGLQAELKDTAVRVQAVLPAGVATEIYDGTILPLDQIPAELVMNVDALVDAALAGLDRGEEVTLPSVGDLDLWARFDAAQDALFAASQTGTPAPRYGV</sequence>
<evidence type="ECO:0000256" key="9">
    <source>
        <dbReference type="ARBA" id="ARBA00045650"/>
    </source>
</evidence>
<comment type="similarity">
    <text evidence="1 11">Belongs to the short-chain dehydrogenases/reductases (SDR) family.</text>
</comment>
<dbReference type="InterPro" id="IPR002347">
    <property type="entry name" value="SDR_fam"/>
</dbReference>
<dbReference type="PANTHER" id="PTHR43086:SF3">
    <property type="entry name" value="NADP-DEPENDENT 3-HYDROXY ACID DEHYDROGENASE YDFG"/>
    <property type="match status" value="1"/>
</dbReference>
<dbReference type="Gene3D" id="3.40.50.720">
    <property type="entry name" value="NAD(P)-binding Rossmann-like Domain"/>
    <property type="match status" value="1"/>
</dbReference>
<dbReference type="InterPro" id="IPR020904">
    <property type="entry name" value="Sc_DH/Rdtase_CS"/>
</dbReference>
<evidence type="ECO:0000256" key="11">
    <source>
        <dbReference type="RuleBase" id="RU000363"/>
    </source>
</evidence>
<dbReference type="InterPro" id="IPR036291">
    <property type="entry name" value="NAD(P)-bd_dom_sf"/>
</dbReference>
<comment type="catalytic activity">
    <reaction evidence="3">
        <text>L-allo-threonine + NADP(+) = aminoacetone + CO2 + NADPH</text>
        <dbReference type="Rhea" id="RHEA:43524"/>
        <dbReference type="ChEBI" id="CHEBI:16526"/>
        <dbReference type="ChEBI" id="CHEBI:57783"/>
        <dbReference type="ChEBI" id="CHEBI:58320"/>
        <dbReference type="ChEBI" id="CHEBI:58349"/>
        <dbReference type="ChEBI" id="CHEBI:58585"/>
        <dbReference type="EC" id="1.1.1.381"/>
    </reaction>
</comment>
<accession>A0ABY6C8F9</accession>
<dbReference type="Pfam" id="PF00106">
    <property type="entry name" value="adh_short"/>
    <property type="match status" value="1"/>
</dbReference>
<dbReference type="EMBL" id="CP104965">
    <property type="protein sequence ID" value="UXN68444.1"/>
    <property type="molecule type" value="Genomic_DNA"/>
</dbReference>
<dbReference type="PRINTS" id="PR00080">
    <property type="entry name" value="SDRFAMILY"/>
</dbReference>
<evidence type="ECO:0000256" key="2">
    <source>
        <dbReference type="ARBA" id="ARBA00023002"/>
    </source>
</evidence>
<evidence type="ECO:0000256" key="8">
    <source>
        <dbReference type="ARBA" id="ARBA00044349"/>
    </source>
</evidence>
<dbReference type="PANTHER" id="PTHR43086">
    <property type="entry name" value="VERY-LONG-CHAIN 3-OXOOACYL-COA REDUCTASE"/>
    <property type="match status" value="1"/>
</dbReference>
<dbReference type="PROSITE" id="PS00061">
    <property type="entry name" value="ADH_SHORT"/>
    <property type="match status" value="1"/>
</dbReference>